<organism evidence="2 3">
    <name type="scientific">Sphaerisporangium album</name>
    <dbReference type="NCBI Taxonomy" id="509200"/>
    <lineage>
        <taxon>Bacteria</taxon>
        <taxon>Bacillati</taxon>
        <taxon>Actinomycetota</taxon>
        <taxon>Actinomycetes</taxon>
        <taxon>Streptosporangiales</taxon>
        <taxon>Streptosporangiaceae</taxon>
        <taxon>Sphaerisporangium</taxon>
    </lineage>
</organism>
<comment type="caution">
    <text evidence="2">The sequence shown here is derived from an EMBL/GenBank/DDBJ whole genome shotgun (WGS) entry which is preliminary data.</text>
</comment>
<evidence type="ECO:0000313" key="2">
    <source>
        <dbReference type="EMBL" id="RCG27897.1"/>
    </source>
</evidence>
<feature type="compositionally biased region" description="Low complexity" evidence="1">
    <location>
        <begin position="118"/>
        <end position="132"/>
    </location>
</feature>
<evidence type="ECO:0000313" key="3">
    <source>
        <dbReference type="Proteomes" id="UP000253094"/>
    </source>
</evidence>
<proteinExistence type="predicted"/>
<dbReference type="Proteomes" id="UP000253094">
    <property type="component" value="Unassembled WGS sequence"/>
</dbReference>
<dbReference type="AlphaFoldDB" id="A0A367FDY3"/>
<feature type="region of interest" description="Disordered" evidence="1">
    <location>
        <begin position="279"/>
        <end position="315"/>
    </location>
</feature>
<sequence>MTTPSAAGPERLGPAMIEILTRLPEGRARPVRAKLRELYDTLHDGLKSALDVEAPDGWEQEYLLVRAAEEALETVLYTARTGGAPPLLNPSPSPAPTVALAPQEGHAHDSLLTPTEEAGNTGDDGNAGNATDVADRTDATDAVTAGPMAPVPNASADEPAAATTPAKDSVRESTLVAADVTEDIPVPGGEETSAEARPPAPRPSRAEVVAGALRQLCRELADDPETRDYAVAYELDHLTGSPDEWSAAVRRRTSLLFLRLAPAAEETWRKRAAELVSRALRDNGHPEDVDEGDLESASGPEGRSDSGPPQVLDPDVITELLGSDPRRGEPWRRLAELAASVIWLAEHDPATWMGFSALAPDKNLRPAAGEVTSYRSAMGSRFDNLLAADPGSVEEFARLAETDEAIRGLVPIPLPQQNSWWDRQVRLLRTINDEHSEGRHAIVIAPGSAPFKELWKAGRVSDDSIALTGEGYRDLLRCDKGSVVWTLRVGYGPDKLCRVAYVPSASPIPSSSRRTPPPT</sequence>
<evidence type="ECO:0000256" key="1">
    <source>
        <dbReference type="SAM" id="MobiDB-lite"/>
    </source>
</evidence>
<dbReference type="RefSeq" id="WP_114031420.1">
    <property type="nucleotide sequence ID" value="NZ_QOIL01000015.1"/>
</dbReference>
<reference evidence="2 3" key="1">
    <citation type="submission" date="2018-06" db="EMBL/GenBank/DDBJ databases">
        <title>Sphaerisporangium craniellae sp. nov., isolated from a marine sponge in the South China Sea.</title>
        <authorList>
            <person name="Li L."/>
        </authorList>
    </citation>
    <scope>NUCLEOTIDE SEQUENCE [LARGE SCALE GENOMIC DNA]</scope>
    <source>
        <strain evidence="2 3">CCTCC AA 208026</strain>
    </source>
</reference>
<gene>
    <name evidence="2" type="ORF">DQ384_25585</name>
</gene>
<accession>A0A367FDY3</accession>
<protein>
    <submittedName>
        <fullName evidence="2">Uncharacterized protein</fullName>
    </submittedName>
</protein>
<dbReference type="EMBL" id="QOIL01000015">
    <property type="protein sequence ID" value="RCG27897.1"/>
    <property type="molecule type" value="Genomic_DNA"/>
</dbReference>
<feature type="region of interest" description="Disordered" evidence="1">
    <location>
        <begin position="111"/>
        <end position="204"/>
    </location>
</feature>
<keyword evidence="3" id="KW-1185">Reference proteome</keyword>
<name>A0A367FDY3_9ACTN</name>